<evidence type="ECO:0000313" key="12">
    <source>
        <dbReference type="Proteomes" id="UP001171751"/>
    </source>
</evidence>
<evidence type="ECO:0000256" key="8">
    <source>
        <dbReference type="HAMAP-Rule" id="MF_00182"/>
    </source>
</evidence>
<sequence length="319" mass="35244">MKKIIFMGTPDFAVESLQALIDSEKYKVTAVVTQPDKPVGRKARLTPPAVKVRAEEEGLPIYQPENIQEAEVVKRLLDYQPDLIITAAYGQILPLELLEGPEFGAINIHASLLPKYRGAAPIHYAVLNGDPVTGVTIMYMEEGLDTGDILAKSEIKILEEDDTGSLFAKLAQVGKDLMLETLPLLFDKQLVAEPQDESQATYAPSISKKQEKIDWKQPAHCIAQKIKALRPEPGAYTLVEGQRFKIWDAEAVEEKTDLSAGTVCQVEKKQFYVACGEGTVLKIKEVQPAGKKRMPAVNYLNGAGQFIEKGWTFDVESSK</sequence>
<dbReference type="PANTHER" id="PTHR11138">
    <property type="entry name" value="METHIONYL-TRNA FORMYLTRANSFERASE"/>
    <property type="match status" value="1"/>
</dbReference>
<dbReference type="SUPFAM" id="SSF53328">
    <property type="entry name" value="Formyltransferase"/>
    <property type="match status" value="1"/>
</dbReference>
<protein>
    <recommendedName>
        <fullName evidence="4 8">Methionyl-tRNA formyltransferase</fullName>
        <ecNumber evidence="3 8">2.1.2.9</ecNumber>
    </recommendedName>
</protein>
<dbReference type="InterPro" id="IPR036477">
    <property type="entry name" value="Formyl_transf_N_sf"/>
</dbReference>
<evidence type="ECO:0000259" key="9">
    <source>
        <dbReference type="Pfam" id="PF00551"/>
    </source>
</evidence>
<feature type="domain" description="Formyl transferase N-terminal" evidence="9">
    <location>
        <begin position="2"/>
        <end position="181"/>
    </location>
</feature>
<organism evidence="11 12">
    <name type="scientific">Atopococcus tabaci</name>
    <dbReference type="NCBI Taxonomy" id="269774"/>
    <lineage>
        <taxon>Bacteria</taxon>
        <taxon>Bacillati</taxon>
        <taxon>Bacillota</taxon>
        <taxon>Bacilli</taxon>
        <taxon>Lactobacillales</taxon>
        <taxon>Carnobacteriaceae</taxon>
        <taxon>Atopococcus</taxon>
    </lineage>
</organism>
<feature type="binding site" evidence="8">
    <location>
        <begin position="111"/>
        <end position="114"/>
    </location>
    <ligand>
        <name>(6S)-5,6,7,8-tetrahydrofolate</name>
        <dbReference type="ChEBI" id="CHEBI:57453"/>
    </ligand>
</feature>
<gene>
    <name evidence="8 11" type="primary">fmt</name>
    <name evidence="11" type="ORF">Q4F26_00995</name>
</gene>
<dbReference type="Pfam" id="PF00551">
    <property type="entry name" value="Formyl_trans_N"/>
    <property type="match status" value="1"/>
</dbReference>
<reference evidence="11" key="1">
    <citation type="submission" date="2023-07" db="EMBL/GenBank/DDBJ databases">
        <title>Between Cages and Wild: Unraveling the Impact of Captivity on Animal Microbiomes and Antimicrobial Resistance.</title>
        <authorList>
            <person name="Schmartz G.P."/>
            <person name="Rehner J."/>
            <person name="Schuff M.J."/>
            <person name="Becker S.L."/>
            <person name="Kravczyk M."/>
            <person name="Gurevich A."/>
            <person name="Francke R."/>
            <person name="Mueller R."/>
            <person name="Keller V."/>
            <person name="Keller A."/>
        </authorList>
    </citation>
    <scope>NUCLEOTIDE SEQUENCE</scope>
    <source>
        <strain evidence="11">S39M_St_73</strain>
    </source>
</reference>
<comment type="catalytic activity">
    <reaction evidence="7 8">
        <text>L-methionyl-tRNA(fMet) + (6R)-10-formyltetrahydrofolate = N-formyl-L-methionyl-tRNA(fMet) + (6S)-5,6,7,8-tetrahydrofolate + H(+)</text>
        <dbReference type="Rhea" id="RHEA:24380"/>
        <dbReference type="Rhea" id="RHEA-COMP:9952"/>
        <dbReference type="Rhea" id="RHEA-COMP:9953"/>
        <dbReference type="ChEBI" id="CHEBI:15378"/>
        <dbReference type="ChEBI" id="CHEBI:57453"/>
        <dbReference type="ChEBI" id="CHEBI:78530"/>
        <dbReference type="ChEBI" id="CHEBI:78844"/>
        <dbReference type="ChEBI" id="CHEBI:195366"/>
        <dbReference type="EC" id="2.1.2.9"/>
    </reaction>
</comment>
<comment type="function">
    <text evidence="1 8">Attaches a formyl group to the free amino group of methionyl-tRNA(fMet). The formyl group appears to play a dual role in the initiator identity of N-formylmethionyl-tRNA by promoting its recognition by IF2 and preventing the misappropriation of this tRNA by the elongation apparatus.</text>
</comment>
<evidence type="ECO:0000256" key="4">
    <source>
        <dbReference type="ARBA" id="ARBA00016014"/>
    </source>
</evidence>
<evidence type="ECO:0000259" key="10">
    <source>
        <dbReference type="Pfam" id="PF02911"/>
    </source>
</evidence>
<name>A0AA43RKN4_9LACT</name>
<dbReference type="InterPro" id="IPR005793">
    <property type="entry name" value="Formyl_trans_C"/>
</dbReference>
<dbReference type="EC" id="2.1.2.9" evidence="3 8"/>
<evidence type="ECO:0000313" key="11">
    <source>
        <dbReference type="EMBL" id="MDO5456897.1"/>
    </source>
</evidence>
<evidence type="ECO:0000256" key="1">
    <source>
        <dbReference type="ARBA" id="ARBA00002606"/>
    </source>
</evidence>
<dbReference type="Gene3D" id="3.40.50.170">
    <property type="entry name" value="Formyl transferase, N-terminal domain"/>
    <property type="match status" value="1"/>
</dbReference>
<dbReference type="PANTHER" id="PTHR11138:SF5">
    <property type="entry name" value="METHIONYL-TRNA FORMYLTRANSFERASE, MITOCHONDRIAL"/>
    <property type="match status" value="1"/>
</dbReference>
<evidence type="ECO:0000256" key="2">
    <source>
        <dbReference type="ARBA" id="ARBA00010699"/>
    </source>
</evidence>
<dbReference type="EMBL" id="JAUNQW010000002">
    <property type="protein sequence ID" value="MDO5456897.1"/>
    <property type="molecule type" value="Genomic_DNA"/>
</dbReference>
<dbReference type="PROSITE" id="PS00373">
    <property type="entry name" value="GART"/>
    <property type="match status" value="1"/>
</dbReference>
<dbReference type="FunFam" id="3.40.50.12230:FF:000001">
    <property type="entry name" value="Methionyl-tRNA formyltransferase"/>
    <property type="match status" value="1"/>
</dbReference>
<feature type="domain" description="Formyl transferase C-terminal" evidence="10">
    <location>
        <begin position="206"/>
        <end position="303"/>
    </location>
</feature>
<dbReference type="InterPro" id="IPR037022">
    <property type="entry name" value="Formyl_trans_C_sf"/>
</dbReference>
<dbReference type="Pfam" id="PF02911">
    <property type="entry name" value="Formyl_trans_C"/>
    <property type="match status" value="1"/>
</dbReference>
<evidence type="ECO:0000256" key="6">
    <source>
        <dbReference type="ARBA" id="ARBA00022917"/>
    </source>
</evidence>
<accession>A0AA43RKN4</accession>
<evidence type="ECO:0000256" key="7">
    <source>
        <dbReference type="ARBA" id="ARBA00048558"/>
    </source>
</evidence>
<dbReference type="GO" id="GO:0005829">
    <property type="term" value="C:cytosol"/>
    <property type="evidence" value="ECO:0007669"/>
    <property type="project" value="TreeGrafter"/>
</dbReference>
<dbReference type="Gene3D" id="3.10.25.10">
    <property type="entry name" value="Formyl transferase, C-terminal domain"/>
    <property type="match status" value="1"/>
</dbReference>
<dbReference type="CDD" id="cd08646">
    <property type="entry name" value="FMT_core_Met-tRNA-FMT_N"/>
    <property type="match status" value="1"/>
</dbReference>
<keyword evidence="12" id="KW-1185">Reference proteome</keyword>
<dbReference type="AlphaFoldDB" id="A0AA43RKN4"/>
<dbReference type="NCBIfam" id="TIGR00460">
    <property type="entry name" value="fmt"/>
    <property type="match status" value="1"/>
</dbReference>
<comment type="similarity">
    <text evidence="2 8">Belongs to the Fmt family.</text>
</comment>
<proteinExistence type="inferred from homology"/>
<dbReference type="InterPro" id="IPR011034">
    <property type="entry name" value="Formyl_transferase-like_C_sf"/>
</dbReference>
<dbReference type="InterPro" id="IPR002376">
    <property type="entry name" value="Formyl_transf_N"/>
</dbReference>
<evidence type="ECO:0000256" key="3">
    <source>
        <dbReference type="ARBA" id="ARBA00012261"/>
    </source>
</evidence>
<dbReference type="SUPFAM" id="SSF50486">
    <property type="entry name" value="FMT C-terminal domain-like"/>
    <property type="match status" value="1"/>
</dbReference>
<dbReference type="InterPro" id="IPR001555">
    <property type="entry name" value="GART_AS"/>
</dbReference>
<dbReference type="CDD" id="cd08704">
    <property type="entry name" value="Met_tRNA_FMT_C"/>
    <property type="match status" value="1"/>
</dbReference>
<dbReference type="InterPro" id="IPR005794">
    <property type="entry name" value="Fmt"/>
</dbReference>
<keyword evidence="6 8" id="KW-0648">Protein biosynthesis</keyword>
<comment type="caution">
    <text evidence="11">The sequence shown here is derived from an EMBL/GenBank/DDBJ whole genome shotgun (WGS) entry which is preliminary data.</text>
</comment>
<dbReference type="InterPro" id="IPR041711">
    <property type="entry name" value="Met-tRNA-FMT_N"/>
</dbReference>
<evidence type="ECO:0000256" key="5">
    <source>
        <dbReference type="ARBA" id="ARBA00022679"/>
    </source>
</evidence>
<dbReference type="Proteomes" id="UP001171751">
    <property type="component" value="Unassembled WGS sequence"/>
</dbReference>
<dbReference type="InterPro" id="IPR044135">
    <property type="entry name" value="Met-tRNA-FMT_C"/>
</dbReference>
<keyword evidence="5 8" id="KW-0808">Transferase</keyword>
<dbReference type="HAMAP" id="MF_00182">
    <property type="entry name" value="Formyl_trans"/>
    <property type="match status" value="1"/>
</dbReference>
<dbReference type="GO" id="GO:0004479">
    <property type="term" value="F:methionyl-tRNA formyltransferase activity"/>
    <property type="evidence" value="ECO:0007669"/>
    <property type="project" value="UniProtKB-UniRule"/>
</dbReference>